<dbReference type="InterPro" id="IPR012338">
    <property type="entry name" value="Beta-lactam/transpept-like"/>
</dbReference>
<name>A0A1N5W7C8_9ARCH</name>
<organism evidence="3 4">
    <name type="scientific">Cuniculiplasma divulgatum</name>
    <dbReference type="NCBI Taxonomy" id="1673428"/>
    <lineage>
        <taxon>Archaea</taxon>
        <taxon>Methanobacteriati</taxon>
        <taxon>Thermoplasmatota</taxon>
        <taxon>Thermoplasmata</taxon>
        <taxon>Thermoplasmatales</taxon>
        <taxon>Cuniculiplasmataceae</taxon>
        <taxon>Cuniculiplasma</taxon>
    </lineage>
</organism>
<evidence type="ECO:0000313" key="4">
    <source>
        <dbReference type="Proteomes" id="UP000195607"/>
    </source>
</evidence>
<protein>
    <submittedName>
        <fullName evidence="3">D-alanyl-D-alanine carboxypeptidase</fullName>
    </submittedName>
</protein>
<dbReference type="PANTHER" id="PTHR30023:SF0">
    <property type="entry name" value="PENICILLIN-SENSITIVE CARBOXYPEPTIDASE A"/>
    <property type="match status" value="1"/>
</dbReference>
<reference evidence="3 4" key="1">
    <citation type="submission" date="2016-04" db="EMBL/GenBank/DDBJ databases">
        <authorList>
            <person name="Evans L.H."/>
            <person name="Alamgir A."/>
            <person name="Owens N."/>
            <person name="Weber N.D."/>
            <person name="Virtaneva K."/>
            <person name="Barbian K."/>
            <person name="Babar A."/>
            <person name="Rosenke K."/>
        </authorList>
    </citation>
    <scope>NUCLEOTIDE SEQUENCE [LARGE SCALE GENOMIC DNA]</scope>
    <source>
        <strain evidence="4">S5(T) (JCM 30642 \VKM B-2941)</strain>
    </source>
</reference>
<dbReference type="AlphaFoldDB" id="A0A1N5W7C8"/>
<proteinExistence type="inferred from homology"/>
<dbReference type="PRINTS" id="PR00922">
    <property type="entry name" value="DADACBPTASE3"/>
</dbReference>
<keyword evidence="3" id="KW-0121">Carboxypeptidase</keyword>
<dbReference type="GeneID" id="41588928"/>
<keyword evidence="2" id="KW-0378">Hydrolase</keyword>
<dbReference type="Proteomes" id="UP000195607">
    <property type="component" value="Chromosome I"/>
</dbReference>
<evidence type="ECO:0000313" key="3">
    <source>
        <dbReference type="EMBL" id="SIM80869.1"/>
    </source>
</evidence>
<dbReference type="Pfam" id="PF02113">
    <property type="entry name" value="Peptidase_S13"/>
    <property type="match status" value="2"/>
</dbReference>
<dbReference type="RefSeq" id="WP_148690099.1">
    <property type="nucleotide sequence ID" value="NZ_LT671858.1"/>
</dbReference>
<dbReference type="GO" id="GO:0000270">
    <property type="term" value="P:peptidoglycan metabolic process"/>
    <property type="evidence" value="ECO:0007669"/>
    <property type="project" value="TreeGrafter"/>
</dbReference>
<keyword evidence="3" id="KW-0645">Protease</keyword>
<dbReference type="SUPFAM" id="SSF56601">
    <property type="entry name" value="beta-lactamase/transpeptidase-like"/>
    <property type="match status" value="1"/>
</dbReference>
<evidence type="ECO:0000256" key="1">
    <source>
        <dbReference type="ARBA" id="ARBA00006096"/>
    </source>
</evidence>
<gene>
    <name evidence="3" type="ORF">CSP5_1686</name>
</gene>
<accession>A0A1N5W7C8</accession>
<comment type="similarity">
    <text evidence="1">Belongs to the peptidase S13 family.</text>
</comment>
<dbReference type="EMBL" id="LT671858">
    <property type="protein sequence ID" value="SIM80869.1"/>
    <property type="molecule type" value="Genomic_DNA"/>
</dbReference>
<dbReference type="GO" id="GO:0006508">
    <property type="term" value="P:proteolysis"/>
    <property type="evidence" value="ECO:0007669"/>
    <property type="project" value="InterPro"/>
</dbReference>
<dbReference type="GO" id="GO:0004185">
    <property type="term" value="F:serine-type carboxypeptidase activity"/>
    <property type="evidence" value="ECO:0007669"/>
    <property type="project" value="InterPro"/>
</dbReference>
<dbReference type="PANTHER" id="PTHR30023">
    <property type="entry name" value="D-ALANYL-D-ALANINE CARBOXYPEPTIDASE"/>
    <property type="match status" value="1"/>
</dbReference>
<dbReference type="InterPro" id="IPR000667">
    <property type="entry name" value="Peptidase_S13"/>
</dbReference>
<evidence type="ECO:0000256" key="2">
    <source>
        <dbReference type="ARBA" id="ARBA00022801"/>
    </source>
</evidence>
<sequence length="364" mass="41727">MKIHRESVTSFCFLDSEGKIVLSKNENLPVIPASNMKLVTSLCALESLGTDYIFTTSFSSDKDDLHIDGDPSFFLNIGECRRIIKELKIEKVNNIYLEKPRIDREFYNGDWVYGDSKYSYQPRISNFFIGENCKIKSGFKFDNNDFNYIHQNEQLFQPVKNPDKHLVEAFSEEKNLRTIRKSLSSNNNFEKVISHSANIRDVLRHILFESCNFYAEVIFKYLSSSEKSLGTWENSSKFVMDYISRINGSENVRIKDGSGLSRENFVTTGFLSNMLLYAKKNFGNTFIELMPTIGQGTLRKRLISLEKNGIYAKTGTLSGVSALSGYISSMDTFFSIIINNSLDEGSVRQMEIDRILSEFIDKYK</sequence>
<dbReference type="Gene3D" id="3.40.710.10">
    <property type="entry name" value="DD-peptidase/beta-lactamase superfamily"/>
    <property type="match status" value="2"/>
</dbReference>